<name>A0A4R6RWJ5_9MICO</name>
<evidence type="ECO:0000256" key="1">
    <source>
        <dbReference type="ARBA" id="ARBA00004202"/>
    </source>
</evidence>
<keyword evidence="5" id="KW-0046">Antibiotic resistance</keyword>
<keyword evidence="4 7" id="KW-0067">ATP-binding</keyword>
<dbReference type="PROSITE" id="PS00211">
    <property type="entry name" value="ABC_TRANSPORTER_1"/>
    <property type="match status" value="1"/>
</dbReference>
<dbReference type="GO" id="GO:0005886">
    <property type="term" value="C:plasma membrane"/>
    <property type="evidence" value="ECO:0007669"/>
    <property type="project" value="UniProtKB-SubCell"/>
</dbReference>
<evidence type="ECO:0000256" key="2">
    <source>
        <dbReference type="ARBA" id="ARBA00022448"/>
    </source>
</evidence>
<reference evidence="7 8" key="1">
    <citation type="submission" date="2019-03" db="EMBL/GenBank/DDBJ databases">
        <title>Genomic analyses of the natural microbiome of Caenorhabditis elegans.</title>
        <authorList>
            <person name="Samuel B."/>
        </authorList>
    </citation>
    <scope>NUCLEOTIDE SEQUENCE [LARGE SCALE GENOMIC DNA]</scope>
    <source>
        <strain evidence="7 8">JUb18</strain>
    </source>
</reference>
<accession>A0A4R6RWJ5</accession>
<evidence type="ECO:0000256" key="5">
    <source>
        <dbReference type="ARBA" id="ARBA00023251"/>
    </source>
</evidence>
<evidence type="ECO:0000259" key="6">
    <source>
        <dbReference type="PROSITE" id="PS50893"/>
    </source>
</evidence>
<dbReference type="GO" id="GO:0016887">
    <property type="term" value="F:ATP hydrolysis activity"/>
    <property type="evidence" value="ECO:0007669"/>
    <property type="project" value="InterPro"/>
</dbReference>
<dbReference type="SMART" id="SM00382">
    <property type="entry name" value="AAA"/>
    <property type="match status" value="1"/>
</dbReference>
<keyword evidence="2" id="KW-0813">Transport</keyword>
<dbReference type="InterPro" id="IPR003439">
    <property type="entry name" value="ABC_transporter-like_ATP-bd"/>
</dbReference>
<dbReference type="InterPro" id="IPR027417">
    <property type="entry name" value="P-loop_NTPase"/>
</dbReference>
<dbReference type="PANTHER" id="PTHR42711:SF19">
    <property type="entry name" value="DOXORUBICIN RESISTANCE ATP-BINDING PROTEIN DRRA"/>
    <property type="match status" value="1"/>
</dbReference>
<comment type="caution">
    <text evidence="7">The sequence shown here is derived from an EMBL/GenBank/DDBJ whole genome shotgun (WGS) entry which is preliminary data.</text>
</comment>
<dbReference type="Proteomes" id="UP000295601">
    <property type="component" value="Unassembled WGS sequence"/>
</dbReference>
<protein>
    <submittedName>
        <fullName evidence="7">ABC-2 type transport system ATP-binding protein</fullName>
    </submittedName>
</protein>
<dbReference type="Gene3D" id="3.40.50.300">
    <property type="entry name" value="P-loop containing nucleotide triphosphate hydrolases"/>
    <property type="match status" value="1"/>
</dbReference>
<evidence type="ECO:0000313" key="8">
    <source>
        <dbReference type="Proteomes" id="UP000295601"/>
    </source>
</evidence>
<comment type="subcellular location">
    <subcellularLocation>
        <location evidence="1">Cell membrane</location>
        <topology evidence="1">Peripheral membrane protein</topology>
    </subcellularLocation>
</comment>
<keyword evidence="3" id="KW-0547">Nucleotide-binding</keyword>
<dbReference type="InterPro" id="IPR003593">
    <property type="entry name" value="AAA+_ATPase"/>
</dbReference>
<proteinExistence type="predicted"/>
<evidence type="ECO:0000313" key="7">
    <source>
        <dbReference type="EMBL" id="TDP91401.1"/>
    </source>
</evidence>
<dbReference type="PROSITE" id="PS50893">
    <property type="entry name" value="ABC_TRANSPORTER_2"/>
    <property type="match status" value="1"/>
</dbReference>
<dbReference type="InterPro" id="IPR050763">
    <property type="entry name" value="ABC_transporter_ATP-binding"/>
</dbReference>
<evidence type="ECO:0000256" key="4">
    <source>
        <dbReference type="ARBA" id="ARBA00022840"/>
    </source>
</evidence>
<dbReference type="GO" id="GO:0005524">
    <property type="term" value="F:ATP binding"/>
    <property type="evidence" value="ECO:0007669"/>
    <property type="project" value="UniProtKB-KW"/>
</dbReference>
<dbReference type="SUPFAM" id="SSF52540">
    <property type="entry name" value="P-loop containing nucleoside triphosphate hydrolases"/>
    <property type="match status" value="1"/>
</dbReference>
<keyword evidence="8" id="KW-1185">Reference proteome</keyword>
<gene>
    <name evidence="7" type="ORF">EDF62_2016</name>
</gene>
<sequence>MPVPSVVRARERGRIAEQNPVVLRTEMLTKTYGSLIAANEVSIDVHAGSFTGIVGPNGAGKTTTLSMISGLLRPTSGRVTVSGVDVWTDGPAAKRLIGSLPDRLRLFDRLTGAQLLYYSGVLHGVEQAAVAQRSSELAVAFGLESALGRLVSDYSAGMQKKIALACAMIHAPEVLVLDEPFETIDPVSASNVTEILEKYVSGGGSVVMSSHSLDLIQRVCDHVSIIVDGSVIAQGTVDAVRDGLSLEERFTKLTGMSDTQKGLEWLHGSSDSV</sequence>
<dbReference type="AlphaFoldDB" id="A0A4R6RWJ5"/>
<dbReference type="Pfam" id="PF00005">
    <property type="entry name" value="ABC_tran"/>
    <property type="match status" value="1"/>
</dbReference>
<evidence type="ECO:0000256" key="3">
    <source>
        <dbReference type="ARBA" id="ARBA00022741"/>
    </source>
</evidence>
<dbReference type="PANTHER" id="PTHR42711">
    <property type="entry name" value="ABC TRANSPORTER ATP-BINDING PROTEIN"/>
    <property type="match status" value="1"/>
</dbReference>
<dbReference type="CDD" id="cd03230">
    <property type="entry name" value="ABC_DR_subfamily_A"/>
    <property type="match status" value="1"/>
</dbReference>
<dbReference type="GO" id="GO:0046677">
    <property type="term" value="P:response to antibiotic"/>
    <property type="evidence" value="ECO:0007669"/>
    <property type="project" value="UniProtKB-KW"/>
</dbReference>
<organism evidence="7 8">
    <name type="scientific">Leucobacter luti</name>
    <dbReference type="NCBI Taxonomy" id="340320"/>
    <lineage>
        <taxon>Bacteria</taxon>
        <taxon>Bacillati</taxon>
        <taxon>Actinomycetota</taxon>
        <taxon>Actinomycetes</taxon>
        <taxon>Micrococcales</taxon>
        <taxon>Microbacteriaceae</taxon>
        <taxon>Leucobacter</taxon>
    </lineage>
</organism>
<dbReference type="InterPro" id="IPR017871">
    <property type="entry name" value="ABC_transporter-like_CS"/>
</dbReference>
<feature type="domain" description="ABC transporter" evidence="6">
    <location>
        <begin position="23"/>
        <end position="253"/>
    </location>
</feature>
<dbReference type="EMBL" id="SNYA01000005">
    <property type="protein sequence ID" value="TDP91401.1"/>
    <property type="molecule type" value="Genomic_DNA"/>
</dbReference>